<keyword evidence="1" id="KW-0732">Signal</keyword>
<dbReference type="OrthoDB" id="7859318at2"/>
<dbReference type="Proteomes" id="UP000198440">
    <property type="component" value="Unassembled WGS sequence"/>
</dbReference>
<dbReference type="RefSeq" id="WP_089278291.1">
    <property type="nucleotide sequence ID" value="NZ_FZON01000023.1"/>
</dbReference>
<dbReference type="AlphaFoldDB" id="A0A239FXB4"/>
<sequence length="143" mass="15520">MVRTILSPVFAAALLLSAGVATAQQTLVEVPVSARFTQSEMGWDTNMGKINIAWAVMDIRGVAHVCGATSATTSFAHRNTTKAFRKGWIKVNGQKVMTDMSFFTRAARKTDLSTVKARCKALPGNAGQGKRFLLGFDPVRVRM</sequence>
<evidence type="ECO:0000313" key="2">
    <source>
        <dbReference type="EMBL" id="SNS61816.1"/>
    </source>
</evidence>
<organism evidence="2 3">
    <name type="scientific">Antarctobacter heliothermus</name>
    <dbReference type="NCBI Taxonomy" id="74033"/>
    <lineage>
        <taxon>Bacteria</taxon>
        <taxon>Pseudomonadati</taxon>
        <taxon>Pseudomonadota</taxon>
        <taxon>Alphaproteobacteria</taxon>
        <taxon>Rhodobacterales</taxon>
        <taxon>Roseobacteraceae</taxon>
        <taxon>Antarctobacter</taxon>
    </lineage>
</organism>
<gene>
    <name evidence="2" type="ORF">SAMN04488078_102312</name>
</gene>
<name>A0A239FXB4_9RHOB</name>
<feature type="signal peptide" evidence="1">
    <location>
        <begin position="1"/>
        <end position="23"/>
    </location>
</feature>
<reference evidence="2 3" key="1">
    <citation type="submission" date="2017-06" db="EMBL/GenBank/DDBJ databases">
        <authorList>
            <person name="Kim H.J."/>
            <person name="Triplett B.A."/>
        </authorList>
    </citation>
    <scope>NUCLEOTIDE SEQUENCE [LARGE SCALE GENOMIC DNA]</scope>
    <source>
        <strain evidence="2 3">DSM 11445</strain>
    </source>
</reference>
<feature type="chain" id="PRO_5012150404" evidence="1">
    <location>
        <begin position="24"/>
        <end position="143"/>
    </location>
</feature>
<accession>A0A239FXB4</accession>
<evidence type="ECO:0000313" key="3">
    <source>
        <dbReference type="Proteomes" id="UP000198440"/>
    </source>
</evidence>
<proteinExistence type="predicted"/>
<dbReference type="EMBL" id="FZON01000023">
    <property type="protein sequence ID" value="SNS61816.1"/>
    <property type="molecule type" value="Genomic_DNA"/>
</dbReference>
<protein>
    <submittedName>
        <fullName evidence="2">Uncharacterized protein</fullName>
    </submittedName>
</protein>
<evidence type="ECO:0000256" key="1">
    <source>
        <dbReference type="SAM" id="SignalP"/>
    </source>
</evidence>